<name>A0A0F7PAH3_9EURY</name>
<evidence type="ECO:0000313" key="5">
    <source>
        <dbReference type="Proteomes" id="UP000069906"/>
    </source>
</evidence>
<dbReference type="Proteomes" id="UP000069906">
    <property type="component" value="Chromosome"/>
</dbReference>
<evidence type="ECO:0000313" key="3">
    <source>
        <dbReference type="EMBL" id="ALG81561.1"/>
    </source>
</evidence>
<sequence>MSNDETVDVGLGAWTPPGRYQDLELERKGTKEPEDIAGPVDTVESLQFGEEAELFALRGEAYADDISVLQDYKGKALTLRHDVYSGKVYIESVQASSTDRWDELSELRMHDGMMQDVTEEKQVYTYRVGLVKIEEMDED</sequence>
<reference evidence="4" key="2">
    <citation type="submission" date="2015-05" db="EMBL/GenBank/DDBJ databases">
        <title>Complete genome sequence of Halanaeroarchaeum sulfurireducens type strain M27-SA2, a sulfate-reducer haloarchaeon from marine anoxic lake Medee.</title>
        <authorList>
            <person name="Messina E."/>
            <person name="Kublanov I.V."/>
            <person name="Toshchakov S."/>
            <person name="Arcadi E."/>
            <person name="La Spada G."/>
            <person name="La Cono V."/>
            <person name="Yakimov M.M."/>
        </authorList>
    </citation>
    <scope>NUCLEOTIDE SEQUENCE [LARGE SCALE GENOMIC DNA]</scope>
    <source>
        <strain evidence="4">M27-SA2</strain>
    </source>
</reference>
<dbReference type="EMBL" id="CP011564">
    <property type="protein sequence ID" value="ALG81561.1"/>
    <property type="molecule type" value="Genomic_DNA"/>
</dbReference>
<gene>
    <name evidence="3" type="ORF">HLASA_0660</name>
    <name evidence="2" type="ORF">HLASF_0664</name>
</gene>
<dbReference type="Proteomes" id="UP000060390">
    <property type="component" value="Chromosome"/>
</dbReference>
<evidence type="ECO:0000313" key="4">
    <source>
        <dbReference type="Proteomes" id="UP000060390"/>
    </source>
</evidence>
<dbReference type="STRING" id="1604004.HLASA_0660"/>
<proteinExistence type="predicted"/>
<dbReference type="KEGG" id="hsu:HLASF_0664"/>
<keyword evidence="5" id="KW-1185">Reference proteome</keyword>
<organism evidence="2 5">
    <name type="scientific">Halanaeroarchaeum sulfurireducens</name>
    <dbReference type="NCBI Taxonomy" id="1604004"/>
    <lineage>
        <taxon>Archaea</taxon>
        <taxon>Methanobacteriati</taxon>
        <taxon>Methanobacteriota</taxon>
        <taxon>Stenosarchaea group</taxon>
        <taxon>Halobacteria</taxon>
        <taxon>Halobacteriales</taxon>
        <taxon>Halobacteriaceae</taxon>
        <taxon>Halanaeroarchaeum</taxon>
    </lineage>
</organism>
<evidence type="ECO:0000256" key="1">
    <source>
        <dbReference type="SAM" id="MobiDB-lite"/>
    </source>
</evidence>
<reference evidence="2 5" key="1">
    <citation type="journal article" date="2015" name="ISME J.">
        <title>Elemental sulfur and acetate can support life of a novel strictly anaerobic haloarchaeon.</title>
        <authorList>
            <person name="Sorokin D.Y."/>
            <person name="Kublanov I.V."/>
            <person name="Gavrilov S.N."/>
            <person name="Rojo D."/>
            <person name="Roman P."/>
            <person name="Golyshin P.N."/>
            <person name="Slepak V.Z."/>
            <person name="Smedile F."/>
            <person name="Ferrer M."/>
            <person name="Messina E."/>
            <person name="La Cono V."/>
            <person name="Yakimov M.M."/>
        </authorList>
    </citation>
    <scope>NUCLEOTIDE SEQUENCE [LARGE SCALE GENOMIC DNA]</scope>
    <source>
        <strain evidence="2 5">HSR2</strain>
    </source>
</reference>
<feature type="region of interest" description="Disordered" evidence="1">
    <location>
        <begin position="1"/>
        <end position="20"/>
    </location>
</feature>
<dbReference type="HOGENOM" id="CLU_1840493_0_0_2"/>
<evidence type="ECO:0000313" key="2">
    <source>
        <dbReference type="EMBL" id="AKH97160.1"/>
    </source>
</evidence>
<dbReference type="RefSeq" id="WP_050047955.1">
    <property type="nucleotide sequence ID" value="NZ_CP008874.1"/>
</dbReference>
<accession>A0A0F7PAH3</accession>
<dbReference type="GeneID" id="26010025"/>
<protein>
    <submittedName>
        <fullName evidence="2">Uncharacterized protein</fullName>
    </submittedName>
</protein>
<dbReference type="KEGG" id="hsf:HLASA_0660"/>
<reference evidence="3 4" key="3">
    <citation type="journal article" date="2016" name="Stand. Genomic Sci.">
        <title>Complete genome sequence of 'Halanaeroarchaeum sulfurireducens' M27-SA2, a sulfur-reducing and acetate-oxidizing haloarchaeon from the deep-sea hypersaline anoxic lake Medee.</title>
        <authorList>
            <person name="Messina E."/>
            <person name="Sorokin D.Y."/>
            <person name="Kublanov I.V."/>
            <person name="Toshchakov S."/>
            <person name="Lopatina A."/>
            <person name="Arcadi E."/>
            <person name="Smedile F."/>
            <person name="La Spada G."/>
            <person name="La Cono V."/>
            <person name="Yakimov M.M."/>
        </authorList>
    </citation>
    <scope>NUCLEOTIDE SEQUENCE [LARGE SCALE GENOMIC DNA]</scope>
    <source>
        <strain evidence="3 4">M27-SA2</strain>
    </source>
</reference>
<dbReference type="AlphaFoldDB" id="A0A0F7PAH3"/>
<dbReference type="EMBL" id="CP008874">
    <property type="protein sequence ID" value="AKH97160.1"/>
    <property type="molecule type" value="Genomic_DNA"/>
</dbReference>